<dbReference type="PANTHER" id="PTHR45846:SF1">
    <property type="entry name" value="TRNA-DIHYDROURIDINE(47) SYNTHASE [NAD(P)(+)]-LIKE"/>
    <property type="match status" value="1"/>
</dbReference>
<dbReference type="InterPro" id="IPR001269">
    <property type="entry name" value="DUS_fam"/>
</dbReference>
<dbReference type="AlphaFoldDB" id="A0AA41R1S7"/>
<dbReference type="InterPro" id="IPR035587">
    <property type="entry name" value="DUS-like_FMN-bd"/>
</dbReference>
<dbReference type="GO" id="GO:0050660">
    <property type="term" value="F:flavin adenine dinucleotide binding"/>
    <property type="evidence" value="ECO:0007669"/>
    <property type="project" value="InterPro"/>
</dbReference>
<dbReference type="SUPFAM" id="SSF51395">
    <property type="entry name" value="FMN-linked oxidoreductases"/>
    <property type="match status" value="1"/>
</dbReference>
<keyword evidence="10" id="KW-1185">Reference proteome</keyword>
<keyword evidence="2 5" id="KW-0288">FMN</keyword>
<dbReference type="GO" id="GO:0017150">
    <property type="term" value="F:tRNA dihydrouridine synthase activity"/>
    <property type="evidence" value="ECO:0007669"/>
    <property type="project" value="InterPro"/>
</dbReference>
<keyword evidence="4 5" id="KW-0560">Oxidoreductase</keyword>
<comment type="cofactor">
    <cofactor evidence="5 7">
        <name>FMN</name>
        <dbReference type="ChEBI" id="CHEBI:58210"/>
    </cofactor>
</comment>
<dbReference type="InterPro" id="IPR013785">
    <property type="entry name" value="Aldolase_TIM"/>
</dbReference>
<feature type="binding site" evidence="7">
    <location>
        <begin position="238"/>
        <end position="239"/>
    </location>
    <ligand>
        <name>FMN</name>
        <dbReference type="ChEBI" id="CHEBI:58210"/>
    </ligand>
</feature>
<dbReference type="Gene3D" id="3.20.20.70">
    <property type="entry name" value="Aldolase class I"/>
    <property type="match status" value="1"/>
</dbReference>
<evidence type="ECO:0000256" key="6">
    <source>
        <dbReference type="PIRSR" id="PIRSR006621-1"/>
    </source>
</evidence>
<dbReference type="EC" id="1.3.1.-" evidence="5"/>
<feature type="binding site" evidence="7">
    <location>
        <position position="153"/>
    </location>
    <ligand>
        <name>FMN</name>
        <dbReference type="ChEBI" id="CHEBI:58210"/>
    </ligand>
</feature>
<gene>
    <name evidence="9" type="ORF">MRX98_10130</name>
</gene>
<feature type="domain" description="DUS-like FMN-binding" evidence="8">
    <location>
        <begin position="26"/>
        <end position="249"/>
    </location>
</feature>
<organism evidence="9 10">
    <name type="scientific">Desulfatitalea alkaliphila</name>
    <dbReference type="NCBI Taxonomy" id="2929485"/>
    <lineage>
        <taxon>Bacteria</taxon>
        <taxon>Pseudomonadati</taxon>
        <taxon>Thermodesulfobacteriota</taxon>
        <taxon>Desulfobacteria</taxon>
        <taxon>Desulfobacterales</taxon>
        <taxon>Desulfosarcinaceae</taxon>
        <taxon>Desulfatitalea</taxon>
    </lineage>
</organism>
<keyword evidence="3 5" id="KW-0819">tRNA processing</keyword>
<dbReference type="PANTHER" id="PTHR45846">
    <property type="entry name" value="TRNA-DIHYDROURIDINE(47) SYNTHASE [NAD(P)(+)]-LIKE"/>
    <property type="match status" value="1"/>
</dbReference>
<dbReference type="EMBL" id="JALJRB010000009">
    <property type="protein sequence ID" value="MCJ8500929.1"/>
    <property type="molecule type" value="Genomic_DNA"/>
</dbReference>
<dbReference type="PIRSF" id="PIRSF006621">
    <property type="entry name" value="Dus"/>
    <property type="match status" value="1"/>
</dbReference>
<evidence type="ECO:0000313" key="10">
    <source>
        <dbReference type="Proteomes" id="UP001165427"/>
    </source>
</evidence>
<comment type="function">
    <text evidence="5">Catalyzes the synthesis of 5,6-dihydrouridine (D), a modified base found in the D-loop of most tRNAs, via the reduction of the C5-C6 double bond in target uridines.</text>
</comment>
<evidence type="ECO:0000256" key="7">
    <source>
        <dbReference type="PIRSR" id="PIRSR006621-2"/>
    </source>
</evidence>
<evidence type="ECO:0000256" key="4">
    <source>
        <dbReference type="ARBA" id="ARBA00023002"/>
    </source>
</evidence>
<evidence type="ECO:0000256" key="2">
    <source>
        <dbReference type="ARBA" id="ARBA00022643"/>
    </source>
</evidence>
<evidence type="ECO:0000256" key="5">
    <source>
        <dbReference type="PIRNR" id="PIRNR006621"/>
    </source>
</evidence>
<evidence type="ECO:0000313" key="9">
    <source>
        <dbReference type="EMBL" id="MCJ8500929.1"/>
    </source>
</evidence>
<feature type="binding site" evidence="7">
    <location>
        <position position="84"/>
    </location>
    <ligand>
        <name>FMN</name>
        <dbReference type="ChEBI" id="CHEBI:58210"/>
    </ligand>
</feature>
<evidence type="ECO:0000256" key="3">
    <source>
        <dbReference type="ARBA" id="ARBA00022694"/>
    </source>
</evidence>
<sequence>MEPTLAQLIHRPLAIGRRTIPGRLVLAPMTLLGHVAFRHLLDELGGCGLMFSEMCGAARVPHENRHISACFRWRDAETDRLSIQLLGGDPLKMAAAARRIAAEGLFGVDINLGCAVKAVCKYNQGAALLRNPAAATDLVARVRRAVDCPLTVKFRTGWSDDPRVPVDLARRLEDAGADALTFHPRVAPDVRTRPARWEHIARVKAAVAIPVFGNGDVFDAADCLRMLRTTDCDGVALGRIAIARPWVFAHWGGGPAPVPTIHLDCARRLLDLCFHYFDPVTAMRRFKRYSAYLAANFAYGNTLYNRIRNAPDLQAIDGVLTAFFQEPPQLLQRPNLNLML</sequence>
<feature type="active site" description="Proton donor" evidence="6">
    <location>
        <position position="114"/>
    </location>
</feature>
<evidence type="ECO:0000259" key="8">
    <source>
        <dbReference type="Pfam" id="PF01207"/>
    </source>
</evidence>
<comment type="caution">
    <text evidence="9">The sequence shown here is derived from an EMBL/GenBank/DDBJ whole genome shotgun (WGS) entry which is preliminary data.</text>
</comment>
<keyword evidence="7" id="KW-0547">Nucleotide-binding</keyword>
<dbReference type="GO" id="GO:0003723">
    <property type="term" value="F:RNA binding"/>
    <property type="evidence" value="ECO:0007669"/>
    <property type="project" value="TreeGrafter"/>
</dbReference>
<dbReference type="Proteomes" id="UP001165427">
    <property type="component" value="Unassembled WGS sequence"/>
</dbReference>
<dbReference type="CDD" id="cd02801">
    <property type="entry name" value="DUS_like_FMN"/>
    <property type="match status" value="1"/>
</dbReference>
<protein>
    <recommendedName>
        <fullName evidence="5">tRNA-dihydrouridine synthase</fullName>
        <ecNumber evidence="5">1.3.1.-</ecNumber>
    </recommendedName>
</protein>
<dbReference type="Pfam" id="PF01207">
    <property type="entry name" value="Dus"/>
    <property type="match status" value="1"/>
</dbReference>
<keyword evidence="1 5" id="KW-0285">Flavoprotein</keyword>
<feature type="binding site" evidence="7">
    <location>
        <position position="183"/>
    </location>
    <ligand>
        <name>FMN</name>
        <dbReference type="ChEBI" id="CHEBI:58210"/>
    </ligand>
</feature>
<comment type="similarity">
    <text evidence="5">Belongs to the dus family.</text>
</comment>
<accession>A0AA41R1S7</accession>
<reference evidence="9" key="1">
    <citation type="submission" date="2022-04" db="EMBL/GenBank/DDBJ databases">
        <title>Desulfatitalea alkaliphila sp. nov., a novel anaerobic sulfate-reducing bacterium isolated from terrestrial mud volcano, Taman Peninsula, Russia.</title>
        <authorList>
            <person name="Khomyakova M.A."/>
            <person name="Merkel A.Y."/>
            <person name="Slobodkin A.I."/>
        </authorList>
    </citation>
    <scope>NUCLEOTIDE SEQUENCE</scope>
    <source>
        <strain evidence="9">M08but</strain>
    </source>
</reference>
<dbReference type="RefSeq" id="WP_246906765.1">
    <property type="nucleotide sequence ID" value="NZ_JALJRB010000009.1"/>
</dbReference>
<evidence type="ECO:0000256" key="1">
    <source>
        <dbReference type="ARBA" id="ARBA00022630"/>
    </source>
</evidence>
<name>A0AA41R1S7_9BACT</name>
<proteinExistence type="inferred from homology"/>